<evidence type="ECO:0000256" key="2">
    <source>
        <dbReference type="ARBA" id="ARBA00022559"/>
    </source>
</evidence>
<dbReference type="OrthoDB" id="195498at2759"/>
<dbReference type="EMBL" id="LT635764">
    <property type="protein sequence ID" value="SGZ50129.1"/>
    <property type="molecule type" value="Genomic_DNA"/>
</dbReference>
<evidence type="ECO:0000256" key="6">
    <source>
        <dbReference type="PIRSR" id="PIRSR637944-1"/>
    </source>
</evidence>
<evidence type="ECO:0000313" key="10">
    <source>
        <dbReference type="EMBL" id="SGZ50129.1"/>
    </source>
</evidence>
<dbReference type="InterPro" id="IPR037944">
    <property type="entry name" value="PRX5-like"/>
</dbReference>
<name>A0A1L0BB11_9ASCO</name>
<evidence type="ECO:0000313" key="11">
    <source>
        <dbReference type="Proteomes" id="UP000182259"/>
    </source>
</evidence>
<dbReference type="SUPFAM" id="SSF52833">
    <property type="entry name" value="Thioredoxin-like"/>
    <property type="match status" value="1"/>
</dbReference>
<proteinExistence type="inferred from homology"/>
<dbReference type="PANTHER" id="PTHR10430">
    <property type="entry name" value="PEROXIREDOXIN"/>
    <property type="match status" value="1"/>
</dbReference>
<dbReference type="GO" id="GO:0005739">
    <property type="term" value="C:mitochondrion"/>
    <property type="evidence" value="ECO:0007669"/>
    <property type="project" value="TreeGrafter"/>
</dbReference>
<dbReference type="GO" id="GO:0005777">
    <property type="term" value="C:peroxisome"/>
    <property type="evidence" value="ECO:0007669"/>
    <property type="project" value="TreeGrafter"/>
</dbReference>
<keyword evidence="12" id="KW-1185">Reference proteome</keyword>
<feature type="domain" description="Thioredoxin" evidence="8">
    <location>
        <begin position="3"/>
        <end position="189"/>
    </location>
</feature>
<evidence type="ECO:0000256" key="4">
    <source>
        <dbReference type="ARBA" id="ARBA00023002"/>
    </source>
</evidence>
<dbReference type="Gene3D" id="3.40.30.10">
    <property type="entry name" value="Glutaredoxin"/>
    <property type="match status" value="1"/>
</dbReference>
<accession>A0A1L0BB11</accession>
<keyword evidence="5 7" id="KW-0676">Redox-active center</keyword>
<feature type="active site" description="Cysteine sulfenic acid (-SOH) intermediate" evidence="6">
    <location>
        <position position="66"/>
    </location>
</feature>
<dbReference type="Proteomes" id="UP000182259">
    <property type="component" value="Chromosome I"/>
</dbReference>
<dbReference type="STRING" id="45354.A0A1L0BB11"/>
<dbReference type="GO" id="GO:0042744">
    <property type="term" value="P:hydrogen peroxide catabolic process"/>
    <property type="evidence" value="ECO:0007669"/>
    <property type="project" value="TreeGrafter"/>
</dbReference>
<gene>
    <name evidence="10" type="ORF">SAMEA4029009_CIC11G00000004372</name>
    <name evidence="9" type="ORF">SAMEA4029010_CIC11G00000001208</name>
</gene>
<dbReference type="GO" id="GO:0008379">
    <property type="term" value="F:thioredoxin peroxidase activity"/>
    <property type="evidence" value="ECO:0007669"/>
    <property type="project" value="InterPro"/>
</dbReference>
<dbReference type="PANTHER" id="PTHR10430:SF16">
    <property type="entry name" value="PEROXIREDOXIN-5, MITOCHONDRIAL"/>
    <property type="match status" value="1"/>
</dbReference>
<dbReference type="PROSITE" id="PS51352">
    <property type="entry name" value="THIOREDOXIN_2"/>
    <property type="match status" value="1"/>
</dbReference>
<protein>
    <submittedName>
        <fullName evidence="9">CIC11C00000001208</fullName>
    </submittedName>
    <submittedName>
        <fullName evidence="10">CIC11C00000004372</fullName>
    </submittedName>
</protein>
<dbReference type="InterPro" id="IPR013766">
    <property type="entry name" value="Thioredoxin_domain"/>
</dbReference>
<evidence type="ECO:0000256" key="5">
    <source>
        <dbReference type="ARBA" id="ARBA00023284"/>
    </source>
</evidence>
<keyword evidence="3 7" id="KW-0049">Antioxidant</keyword>
<evidence type="ECO:0000256" key="7">
    <source>
        <dbReference type="RuleBase" id="RU366011"/>
    </source>
</evidence>
<evidence type="ECO:0000256" key="1">
    <source>
        <dbReference type="ARBA" id="ARBA00010505"/>
    </source>
</evidence>
<evidence type="ECO:0000259" key="8">
    <source>
        <dbReference type="PROSITE" id="PS51352"/>
    </source>
</evidence>
<keyword evidence="4 7" id="KW-0560">Oxidoreductase</keyword>
<dbReference type="Proteomes" id="UP000182334">
    <property type="component" value="Chromosome I"/>
</dbReference>
<evidence type="ECO:0000256" key="3">
    <source>
        <dbReference type="ARBA" id="ARBA00022862"/>
    </source>
</evidence>
<dbReference type="InterPro" id="IPR036249">
    <property type="entry name" value="Thioredoxin-like_sf"/>
</dbReference>
<comment type="similarity">
    <text evidence="1 7">Belongs to the peroxiredoxin family. Prx5 subfamily.</text>
</comment>
<dbReference type="AlphaFoldDB" id="A0A1L0BB11"/>
<dbReference type="GO" id="GO:0034599">
    <property type="term" value="P:cellular response to oxidative stress"/>
    <property type="evidence" value="ECO:0007669"/>
    <property type="project" value="InterPro"/>
</dbReference>
<reference evidence="11 12" key="1">
    <citation type="submission" date="2016-10" db="EMBL/GenBank/DDBJ databases">
        <authorList>
            <person name="de Groot N.N."/>
        </authorList>
    </citation>
    <scope>NUCLEOTIDE SEQUENCE [LARGE SCALE GENOMIC DNA]</scope>
    <source>
        <strain evidence="9 12">CBS 141442</strain>
        <strain evidence="10 11">PYCC 4715</strain>
    </source>
</reference>
<dbReference type="EMBL" id="LT635756">
    <property type="protein sequence ID" value="SGZ46832.1"/>
    <property type="molecule type" value="Genomic_DNA"/>
</dbReference>
<organism evidence="9 12">
    <name type="scientific">Sungouiella intermedia</name>
    <dbReference type="NCBI Taxonomy" id="45354"/>
    <lineage>
        <taxon>Eukaryota</taxon>
        <taxon>Fungi</taxon>
        <taxon>Dikarya</taxon>
        <taxon>Ascomycota</taxon>
        <taxon>Saccharomycotina</taxon>
        <taxon>Pichiomycetes</taxon>
        <taxon>Metschnikowiaceae</taxon>
        <taxon>Sungouiella</taxon>
    </lineage>
</organism>
<dbReference type="CDD" id="cd03013">
    <property type="entry name" value="PRX5_like"/>
    <property type="match status" value="1"/>
</dbReference>
<evidence type="ECO:0000313" key="12">
    <source>
        <dbReference type="Proteomes" id="UP000182334"/>
    </source>
</evidence>
<dbReference type="InterPro" id="IPR013740">
    <property type="entry name" value="Redoxin"/>
</dbReference>
<sequence>MTLSQGQKFPSGVNFAYVPIDLASVLEESALACSRPLPLSLDKLIEQNKGGNILFVSVPGAFTPTCTENHIPPYLSHLKELKNKNITTVVVLSANDPFVINAWGKLLLKDASLGDVSGLPKVIFASDPNAEFSVSNGVSLDLTDKGLGVRSARYAFVVNADSKDVSYVGVEQGGDVGVSGYEAVLEAKL</sequence>
<dbReference type="GO" id="GO:0045454">
    <property type="term" value="P:cell redox homeostasis"/>
    <property type="evidence" value="ECO:0007669"/>
    <property type="project" value="TreeGrafter"/>
</dbReference>
<comment type="function">
    <text evidence="7">Thiol-specific peroxidase that catalyzes the reduction of hydrogen peroxide and organic hydroperoxides to water and alcohols, respectively. Plays a role in cell protection against oxidative stress by detoxifying peroxides.</text>
</comment>
<keyword evidence="2 7" id="KW-0575">Peroxidase</keyword>
<dbReference type="Pfam" id="PF08534">
    <property type="entry name" value="Redoxin"/>
    <property type="match status" value="1"/>
</dbReference>
<evidence type="ECO:0000313" key="9">
    <source>
        <dbReference type="EMBL" id="SGZ46832.1"/>
    </source>
</evidence>